<evidence type="ECO:0000256" key="7">
    <source>
        <dbReference type="ARBA" id="ARBA00042258"/>
    </source>
</evidence>
<comment type="similarity">
    <text evidence="1">Belongs to the ABC transporter superfamily.</text>
</comment>
<evidence type="ECO:0000313" key="9">
    <source>
        <dbReference type="EMBL" id="RYC40684.1"/>
    </source>
</evidence>
<dbReference type="FunFam" id="3.40.50.300:FF:000317">
    <property type="entry name" value="Amino acid ABC transporter ATP-binding protein"/>
    <property type="match status" value="1"/>
</dbReference>
<reference evidence="9 10" key="1">
    <citation type="journal article" date="2018" name="Syst. Appl. Microbiol.">
        <title>Pectobacterium zantedeschiae sp. nov. a new species of a soft rot pathogen isolated from Calla lily (Zantedeschia spp.).</title>
        <authorList>
            <person name="Waleron M."/>
            <person name="Misztak A."/>
            <person name="Waleron M."/>
            <person name="Franczuk M."/>
            <person name="Jonca J."/>
            <person name="Wielgomas B."/>
            <person name="Mikicinski A."/>
            <person name="Popovic T."/>
            <person name="Waleron K."/>
        </authorList>
    </citation>
    <scope>NUCLEOTIDE SEQUENCE [LARGE SCALE GENOMIC DNA]</scope>
    <source>
        <strain evidence="9 10">9M</strain>
    </source>
</reference>
<dbReference type="GO" id="GO:0015808">
    <property type="term" value="P:L-alanine transport"/>
    <property type="evidence" value="ECO:0007669"/>
    <property type="project" value="TreeGrafter"/>
</dbReference>
<dbReference type="SUPFAM" id="SSF52540">
    <property type="entry name" value="P-loop containing nucleoside triphosphate hydrolases"/>
    <property type="match status" value="1"/>
</dbReference>
<dbReference type="NCBIfam" id="NF008449">
    <property type="entry name" value="PRK11300.1"/>
    <property type="match status" value="1"/>
</dbReference>
<dbReference type="Proteomes" id="UP001138460">
    <property type="component" value="Unassembled WGS sequence"/>
</dbReference>
<evidence type="ECO:0000256" key="5">
    <source>
        <dbReference type="ARBA" id="ARBA00022970"/>
    </source>
</evidence>
<dbReference type="PANTHER" id="PTHR45772">
    <property type="entry name" value="CONSERVED COMPONENT OF ABC TRANSPORTER FOR NATURAL AMINO ACIDS-RELATED"/>
    <property type="match status" value="1"/>
</dbReference>
<dbReference type="CDD" id="cd03219">
    <property type="entry name" value="ABC_Mj1267_LivG_branched"/>
    <property type="match status" value="1"/>
</dbReference>
<evidence type="ECO:0000259" key="8">
    <source>
        <dbReference type="PROSITE" id="PS50893"/>
    </source>
</evidence>
<dbReference type="InterPro" id="IPR003593">
    <property type="entry name" value="AAA+_ATPase"/>
</dbReference>
<dbReference type="PROSITE" id="PS00211">
    <property type="entry name" value="ABC_TRANSPORTER_1"/>
    <property type="match status" value="1"/>
</dbReference>
<dbReference type="EMBL" id="NWTM01000003">
    <property type="protein sequence ID" value="RYC40684.1"/>
    <property type="molecule type" value="Genomic_DNA"/>
</dbReference>
<evidence type="ECO:0000256" key="4">
    <source>
        <dbReference type="ARBA" id="ARBA00022840"/>
    </source>
</evidence>
<dbReference type="PROSITE" id="PS50893">
    <property type="entry name" value="ABC_TRANSPORTER_2"/>
    <property type="match status" value="1"/>
</dbReference>
<comment type="caution">
    <text evidence="9">The sequence shown here is derived from an EMBL/GenBank/DDBJ whole genome shotgun (WGS) entry which is preliminary data.</text>
</comment>
<dbReference type="Pfam" id="PF00005">
    <property type="entry name" value="ABC_tran"/>
    <property type="match status" value="1"/>
</dbReference>
<evidence type="ECO:0000256" key="3">
    <source>
        <dbReference type="ARBA" id="ARBA00022741"/>
    </source>
</evidence>
<dbReference type="SMART" id="SM00382">
    <property type="entry name" value="AAA"/>
    <property type="match status" value="1"/>
</dbReference>
<gene>
    <name evidence="9" type="primary">livG</name>
    <name evidence="9" type="ORF">CLR69_17815</name>
</gene>
<dbReference type="GO" id="GO:0005524">
    <property type="term" value="F:ATP binding"/>
    <property type="evidence" value="ECO:0007669"/>
    <property type="project" value="UniProtKB-KW"/>
</dbReference>
<dbReference type="InterPro" id="IPR017871">
    <property type="entry name" value="ABC_transporter-like_CS"/>
</dbReference>
<dbReference type="Pfam" id="PF12399">
    <property type="entry name" value="BCA_ABC_TP_C"/>
    <property type="match status" value="1"/>
</dbReference>
<keyword evidence="3" id="KW-0547">Nucleotide-binding</keyword>
<dbReference type="GO" id="GO:1903805">
    <property type="term" value="P:L-valine import across plasma membrane"/>
    <property type="evidence" value="ECO:0007669"/>
    <property type="project" value="TreeGrafter"/>
</dbReference>
<dbReference type="AlphaFoldDB" id="A0A9X8JI36"/>
<evidence type="ECO:0000313" key="10">
    <source>
        <dbReference type="Proteomes" id="UP001138460"/>
    </source>
</evidence>
<dbReference type="GO" id="GO:0016887">
    <property type="term" value="F:ATP hydrolysis activity"/>
    <property type="evidence" value="ECO:0007669"/>
    <property type="project" value="InterPro"/>
</dbReference>
<protein>
    <recommendedName>
        <fullName evidence="6">High-affinity branched-chain amino acid transport ATP-binding protein LivG</fullName>
    </recommendedName>
    <alternativeName>
        <fullName evidence="7">LIV-I protein G</fullName>
    </alternativeName>
</protein>
<name>A0A9X8JI36_9GAMM</name>
<evidence type="ECO:0000256" key="6">
    <source>
        <dbReference type="ARBA" id="ARBA00041124"/>
    </source>
</evidence>
<dbReference type="PANTHER" id="PTHR45772:SF11">
    <property type="entry name" value="HIGH-AFFINITY BRANCHED-CHAIN AMINO ACID TRANSPORT ATP-BINDING PROTEIN LIVG"/>
    <property type="match status" value="1"/>
</dbReference>
<evidence type="ECO:0000256" key="1">
    <source>
        <dbReference type="ARBA" id="ARBA00005417"/>
    </source>
</evidence>
<dbReference type="RefSeq" id="WP_113627073.1">
    <property type="nucleotide sequence ID" value="NZ_CP139172.1"/>
</dbReference>
<keyword evidence="5" id="KW-0029">Amino-acid transport</keyword>
<dbReference type="InterPro" id="IPR051120">
    <property type="entry name" value="ABC_AA/LPS_Transport"/>
</dbReference>
<dbReference type="Gene3D" id="3.40.50.300">
    <property type="entry name" value="P-loop containing nucleotide triphosphate hydrolases"/>
    <property type="match status" value="1"/>
</dbReference>
<keyword evidence="4 9" id="KW-0067">ATP-binding</keyword>
<keyword evidence="2" id="KW-0813">Transport</keyword>
<dbReference type="InterPro" id="IPR027417">
    <property type="entry name" value="P-loop_NTPase"/>
</dbReference>
<dbReference type="GO" id="GO:0005886">
    <property type="term" value="C:plasma membrane"/>
    <property type="evidence" value="ECO:0007669"/>
    <property type="project" value="TreeGrafter"/>
</dbReference>
<keyword evidence="10" id="KW-1185">Reference proteome</keyword>
<dbReference type="GO" id="GO:0042941">
    <property type="term" value="P:D-alanine transmembrane transport"/>
    <property type="evidence" value="ECO:0007669"/>
    <property type="project" value="TreeGrafter"/>
</dbReference>
<sequence length="256" mass="28268">MSTQPLLSVRGLMMRFGGLLAVNNVEMDIHAGEIVSLIGPNGAGKTTVFNCLTGFYRPSGGTIMLRDRHLEGLPGQAIARMGVVRTFQHVRLFREMTVIENLLVAQHQHLKSGVFAGLLKTPSFRRAEADAQERAAVWLERIGLLDLANRQAGNLAYGQQRRLEIARCMVTRPELLMLDEPAAGLNPKETDELNQLIAELRDSHQVSVLLIEHDMKLVMGISDRIYVVNQGTPLAQGTPAEIRNNPDVIRAYLGEG</sequence>
<dbReference type="OrthoDB" id="9805514at2"/>
<dbReference type="GO" id="GO:1903806">
    <property type="term" value="P:L-isoleucine import across plasma membrane"/>
    <property type="evidence" value="ECO:0007669"/>
    <property type="project" value="TreeGrafter"/>
</dbReference>
<evidence type="ECO:0000256" key="2">
    <source>
        <dbReference type="ARBA" id="ARBA00022448"/>
    </source>
</evidence>
<dbReference type="InterPro" id="IPR032823">
    <property type="entry name" value="BCA_ABC_TP_C"/>
</dbReference>
<dbReference type="GO" id="GO:0015188">
    <property type="term" value="F:L-isoleucine transmembrane transporter activity"/>
    <property type="evidence" value="ECO:0007669"/>
    <property type="project" value="TreeGrafter"/>
</dbReference>
<dbReference type="GO" id="GO:0015192">
    <property type="term" value="F:L-phenylalanine transmembrane transporter activity"/>
    <property type="evidence" value="ECO:0007669"/>
    <property type="project" value="TreeGrafter"/>
</dbReference>
<accession>A0A9X8JI36</accession>
<dbReference type="GO" id="GO:0005304">
    <property type="term" value="F:L-valine transmembrane transporter activity"/>
    <property type="evidence" value="ECO:0007669"/>
    <property type="project" value="TreeGrafter"/>
</dbReference>
<feature type="domain" description="ABC transporter" evidence="8">
    <location>
        <begin position="7"/>
        <end position="255"/>
    </location>
</feature>
<organism evidence="9 10">
    <name type="scientific">Pectobacterium zantedeschiae</name>
    <dbReference type="NCBI Taxonomy" id="2034769"/>
    <lineage>
        <taxon>Bacteria</taxon>
        <taxon>Pseudomonadati</taxon>
        <taxon>Pseudomonadota</taxon>
        <taxon>Gammaproteobacteria</taxon>
        <taxon>Enterobacterales</taxon>
        <taxon>Pectobacteriaceae</taxon>
        <taxon>Pectobacterium</taxon>
    </lineage>
</organism>
<proteinExistence type="inferred from homology"/>
<dbReference type="InterPro" id="IPR003439">
    <property type="entry name" value="ABC_transporter-like_ATP-bd"/>
</dbReference>